<name>A0AAV2GTD7_9ROSI</name>
<keyword evidence="3" id="KW-1185">Reference proteome</keyword>
<dbReference type="Proteomes" id="UP001497516">
    <property type="component" value="Chromosome 9"/>
</dbReference>
<evidence type="ECO:0000313" key="3">
    <source>
        <dbReference type="Proteomes" id="UP001497516"/>
    </source>
</evidence>
<accession>A0AAV2GTD7</accession>
<sequence length="107" mass="11740">MLCQFTRAREPTLRENNGRKVVATGEGSWPSPLTQTCASLALIAPPLLAKPRQPLTIRLSITQIFPQPRKPSIPTSSPSSMPTNTGEEVTSNLRFQKTNFKIATCAF</sequence>
<feature type="region of interest" description="Disordered" evidence="1">
    <location>
        <begin position="67"/>
        <end position="90"/>
    </location>
</feature>
<evidence type="ECO:0000256" key="1">
    <source>
        <dbReference type="SAM" id="MobiDB-lite"/>
    </source>
</evidence>
<protein>
    <submittedName>
        <fullName evidence="2">Uncharacterized protein</fullName>
    </submittedName>
</protein>
<evidence type="ECO:0000313" key="2">
    <source>
        <dbReference type="EMBL" id="CAL1413959.1"/>
    </source>
</evidence>
<dbReference type="EMBL" id="OZ034822">
    <property type="protein sequence ID" value="CAL1413959.1"/>
    <property type="molecule type" value="Genomic_DNA"/>
</dbReference>
<reference evidence="2 3" key="1">
    <citation type="submission" date="2024-04" db="EMBL/GenBank/DDBJ databases">
        <authorList>
            <person name="Fracassetti M."/>
        </authorList>
    </citation>
    <scope>NUCLEOTIDE SEQUENCE [LARGE SCALE GENOMIC DNA]</scope>
</reference>
<proteinExistence type="predicted"/>
<organism evidence="2 3">
    <name type="scientific">Linum trigynum</name>
    <dbReference type="NCBI Taxonomy" id="586398"/>
    <lineage>
        <taxon>Eukaryota</taxon>
        <taxon>Viridiplantae</taxon>
        <taxon>Streptophyta</taxon>
        <taxon>Embryophyta</taxon>
        <taxon>Tracheophyta</taxon>
        <taxon>Spermatophyta</taxon>
        <taxon>Magnoliopsida</taxon>
        <taxon>eudicotyledons</taxon>
        <taxon>Gunneridae</taxon>
        <taxon>Pentapetalae</taxon>
        <taxon>rosids</taxon>
        <taxon>fabids</taxon>
        <taxon>Malpighiales</taxon>
        <taxon>Linaceae</taxon>
        <taxon>Linum</taxon>
    </lineage>
</organism>
<dbReference type="AlphaFoldDB" id="A0AAV2GTD7"/>
<gene>
    <name evidence="2" type="ORF">LTRI10_LOCUS53152</name>
</gene>
<feature type="compositionally biased region" description="Low complexity" evidence="1">
    <location>
        <begin position="70"/>
        <end position="82"/>
    </location>
</feature>